<sequence length="200" mass="22465">MPYLNSSDVSDTITQRSNCCTSYSLQLDHEHWEGKIVVVGTARPRTRKAMQDAARRPSEKEVEKPSKDRSTSRLQRVAFRSLSPLPYGTSDASPTPPCIGKGYRACMRRSSEVLEEDKQRERREEEMLSRAARATGGGKAEQGAERQDTTWADLAHYYQVAPHSSNWMQQQKTNLRRSIEPNFGGEGLLDANSLGEESVC</sequence>
<protein>
    <submittedName>
        <fullName evidence="2">Uncharacterized protein</fullName>
    </submittedName>
</protein>
<organism evidence="2 3">
    <name type="scientific">Zingiber officinale</name>
    <name type="common">Ginger</name>
    <name type="synonym">Amomum zingiber</name>
    <dbReference type="NCBI Taxonomy" id="94328"/>
    <lineage>
        <taxon>Eukaryota</taxon>
        <taxon>Viridiplantae</taxon>
        <taxon>Streptophyta</taxon>
        <taxon>Embryophyta</taxon>
        <taxon>Tracheophyta</taxon>
        <taxon>Spermatophyta</taxon>
        <taxon>Magnoliopsida</taxon>
        <taxon>Liliopsida</taxon>
        <taxon>Zingiberales</taxon>
        <taxon>Zingiberaceae</taxon>
        <taxon>Zingiber</taxon>
    </lineage>
</organism>
<dbReference type="AlphaFoldDB" id="A0A8J5H079"/>
<proteinExistence type="predicted"/>
<name>A0A8J5H079_ZINOF</name>
<feature type="region of interest" description="Disordered" evidence="1">
    <location>
        <begin position="45"/>
        <end position="73"/>
    </location>
</feature>
<comment type="caution">
    <text evidence="2">The sequence shown here is derived from an EMBL/GenBank/DDBJ whole genome shotgun (WGS) entry which is preliminary data.</text>
</comment>
<keyword evidence="3" id="KW-1185">Reference proteome</keyword>
<feature type="compositionally biased region" description="Basic and acidic residues" evidence="1">
    <location>
        <begin position="49"/>
        <end position="71"/>
    </location>
</feature>
<accession>A0A8J5H079</accession>
<dbReference type="Proteomes" id="UP000734854">
    <property type="component" value="Unassembled WGS sequence"/>
</dbReference>
<reference evidence="2 3" key="1">
    <citation type="submission" date="2020-08" db="EMBL/GenBank/DDBJ databases">
        <title>Plant Genome Project.</title>
        <authorList>
            <person name="Zhang R.-G."/>
        </authorList>
    </citation>
    <scope>NUCLEOTIDE SEQUENCE [LARGE SCALE GENOMIC DNA]</scope>
    <source>
        <tissue evidence="2">Rhizome</tissue>
    </source>
</reference>
<evidence type="ECO:0000256" key="1">
    <source>
        <dbReference type="SAM" id="MobiDB-lite"/>
    </source>
</evidence>
<dbReference type="EMBL" id="JACMSC010000008">
    <property type="protein sequence ID" value="KAG6512559.1"/>
    <property type="molecule type" value="Genomic_DNA"/>
</dbReference>
<gene>
    <name evidence="2" type="ORF">ZIOFF_030684</name>
</gene>
<evidence type="ECO:0000313" key="3">
    <source>
        <dbReference type="Proteomes" id="UP000734854"/>
    </source>
</evidence>
<evidence type="ECO:0000313" key="2">
    <source>
        <dbReference type="EMBL" id="KAG6512559.1"/>
    </source>
</evidence>